<keyword evidence="1" id="KW-0175">Coiled coil</keyword>
<sequence>MSPLRRDLAGDVLADIMRVTSAATPGPWRMAGSGYGYSLGGKVHESVFAPREGGDPVFIALTGLCGEAQSQADAAFIASAREAMPWLVDEVNRLRAARMRGWDTALDSAQHAEHLDAEVERLRARVDELAAENEQLRGEAGNRGRVVNLGIGHRGVSR</sequence>
<dbReference type="Proteomes" id="UP001271792">
    <property type="component" value="Unassembled WGS sequence"/>
</dbReference>
<accession>A0ABU4TQQ3</accession>
<organism evidence="2 3">
    <name type="scientific">Lentzea kristufekii</name>
    <dbReference type="NCBI Taxonomy" id="3095430"/>
    <lineage>
        <taxon>Bacteria</taxon>
        <taxon>Bacillati</taxon>
        <taxon>Actinomycetota</taxon>
        <taxon>Actinomycetes</taxon>
        <taxon>Pseudonocardiales</taxon>
        <taxon>Pseudonocardiaceae</taxon>
        <taxon>Lentzea</taxon>
    </lineage>
</organism>
<evidence type="ECO:0000256" key="1">
    <source>
        <dbReference type="SAM" id="Coils"/>
    </source>
</evidence>
<dbReference type="RefSeq" id="WP_319984401.1">
    <property type="nucleotide sequence ID" value="NZ_JAXAVV010000005.1"/>
</dbReference>
<reference evidence="2 3" key="1">
    <citation type="submission" date="2023-11" db="EMBL/GenBank/DDBJ databases">
        <title>Lentzea sokolovensis, sp. nov., Lentzea kristufkii, sp. nov., and Lentzea miocenensis, sp. nov., rare actinobacteria from Sokolov Coal Basin, Miocene lacustrine sediment, Czech Republic.</title>
        <authorList>
            <person name="Lara A."/>
            <person name="Kotroba L."/>
            <person name="Nouioui I."/>
            <person name="Neumann-Schaal M."/>
            <person name="Mast Y."/>
            <person name="Chronakova A."/>
        </authorList>
    </citation>
    <scope>NUCLEOTIDE SEQUENCE [LARGE SCALE GENOMIC DNA]</scope>
    <source>
        <strain evidence="2 3">BCCO 10_0798</strain>
    </source>
</reference>
<comment type="caution">
    <text evidence="2">The sequence shown here is derived from an EMBL/GenBank/DDBJ whole genome shotgun (WGS) entry which is preliminary data.</text>
</comment>
<name>A0ABU4TQQ3_9PSEU</name>
<evidence type="ECO:0008006" key="4">
    <source>
        <dbReference type="Google" id="ProtNLM"/>
    </source>
</evidence>
<evidence type="ECO:0000313" key="3">
    <source>
        <dbReference type="Proteomes" id="UP001271792"/>
    </source>
</evidence>
<proteinExistence type="predicted"/>
<protein>
    <recommendedName>
        <fullName evidence="4">Excreted virulence factor EspC, type VII ESX diderm</fullName>
    </recommendedName>
</protein>
<gene>
    <name evidence="2" type="ORF">SK571_13635</name>
</gene>
<reference evidence="2 3" key="2">
    <citation type="submission" date="2023-11" db="EMBL/GenBank/DDBJ databases">
        <authorList>
            <person name="Lara A.C."/>
            <person name="Chronakova A."/>
        </authorList>
    </citation>
    <scope>NUCLEOTIDE SEQUENCE [LARGE SCALE GENOMIC DNA]</scope>
    <source>
        <strain evidence="2 3">BCCO 10_0798</strain>
    </source>
</reference>
<feature type="coiled-coil region" evidence="1">
    <location>
        <begin position="112"/>
        <end position="139"/>
    </location>
</feature>
<keyword evidence="3" id="KW-1185">Reference proteome</keyword>
<dbReference type="EMBL" id="JAXAVV010000005">
    <property type="protein sequence ID" value="MDX8050428.1"/>
    <property type="molecule type" value="Genomic_DNA"/>
</dbReference>
<evidence type="ECO:0000313" key="2">
    <source>
        <dbReference type="EMBL" id="MDX8050428.1"/>
    </source>
</evidence>